<comment type="caution">
    <text evidence="3">The sequence shown here is derived from an EMBL/GenBank/DDBJ whole genome shotgun (WGS) entry which is preliminary data.</text>
</comment>
<evidence type="ECO:0000256" key="1">
    <source>
        <dbReference type="ARBA" id="ARBA00022679"/>
    </source>
</evidence>
<protein>
    <submittedName>
        <fullName evidence="3">Protein-glutamine gamma-glutamyltransferase</fullName>
        <ecNumber evidence="3">2.3.2.13</ecNumber>
    </submittedName>
</protein>
<keyword evidence="1 3" id="KW-0808">Transferase</keyword>
<keyword evidence="3" id="KW-0012">Acyltransferase</keyword>
<name>A0A841KZ98_9FIRM</name>
<organism evidence="3 4">
    <name type="scientific">Anaerosolibacter carboniphilus</name>
    <dbReference type="NCBI Taxonomy" id="1417629"/>
    <lineage>
        <taxon>Bacteria</taxon>
        <taxon>Bacillati</taxon>
        <taxon>Bacillota</taxon>
        <taxon>Clostridia</taxon>
        <taxon>Peptostreptococcales</taxon>
        <taxon>Thermotaleaceae</taxon>
        <taxon>Anaerosolibacter</taxon>
    </lineage>
</organism>
<dbReference type="AlphaFoldDB" id="A0A841KZ98"/>
<dbReference type="EMBL" id="JACHEN010000022">
    <property type="protein sequence ID" value="MBB6217300.1"/>
    <property type="molecule type" value="Genomic_DNA"/>
</dbReference>
<dbReference type="InterPro" id="IPR020916">
    <property type="entry name" value="Gln_gamma-glutamylTfrase_bac"/>
</dbReference>
<keyword evidence="2" id="KW-0749">Sporulation</keyword>
<evidence type="ECO:0000256" key="2">
    <source>
        <dbReference type="ARBA" id="ARBA00022969"/>
    </source>
</evidence>
<dbReference type="GO" id="GO:0003810">
    <property type="term" value="F:protein-glutamine gamma-glutamyltransferase activity"/>
    <property type="evidence" value="ECO:0007669"/>
    <property type="project" value="UniProtKB-EC"/>
</dbReference>
<keyword evidence="4" id="KW-1185">Reference proteome</keyword>
<gene>
    <name evidence="3" type="ORF">HNQ80_003419</name>
</gene>
<proteinExistence type="inferred from homology"/>
<dbReference type="NCBIfam" id="NF002869">
    <property type="entry name" value="PRK03187.1"/>
    <property type="match status" value="1"/>
</dbReference>
<sequence>MIIIFDRVILLDDFANQYPLDPLQRKMMEILTASEYIYSYSSLDQLKFELDLRTNIIQAARELYNSKIHFKTFRKSICNPDYWDRSEEGGFSLKNGVHPSDAILDIFINGPKYGTECATAIIIIYYKALLNILPKKLFDEMFSEIYLMNWKALDKDLGVTTYKKRPDYLPGDCRYIDNPDVDPLTPQWQGENIIDLGNDTYYGHGIGIGSVDKIIQVLEKYRKNEATEPAKLLDSVTLPDFKYLAYRYLNFVGS</sequence>
<dbReference type="RefSeq" id="WP_184311803.1">
    <property type="nucleotide sequence ID" value="NZ_JACHEN010000022.1"/>
</dbReference>
<reference evidence="3 4" key="1">
    <citation type="submission" date="2020-08" db="EMBL/GenBank/DDBJ databases">
        <title>Genomic Encyclopedia of Type Strains, Phase IV (KMG-IV): sequencing the most valuable type-strain genomes for metagenomic binning, comparative biology and taxonomic classification.</title>
        <authorList>
            <person name="Goeker M."/>
        </authorList>
    </citation>
    <scope>NUCLEOTIDE SEQUENCE [LARGE SCALE GENOMIC DNA]</scope>
    <source>
        <strain evidence="3 4">DSM 103526</strain>
    </source>
</reference>
<dbReference type="HAMAP" id="MF_00727">
    <property type="entry name" value="Tgl"/>
    <property type="match status" value="1"/>
</dbReference>
<accession>A0A841KZ98</accession>
<dbReference type="Pfam" id="PF20085">
    <property type="entry name" value="TGL"/>
    <property type="match status" value="1"/>
</dbReference>
<evidence type="ECO:0000313" key="4">
    <source>
        <dbReference type="Proteomes" id="UP000579281"/>
    </source>
</evidence>
<evidence type="ECO:0000313" key="3">
    <source>
        <dbReference type="EMBL" id="MBB6217300.1"/>
    </source>
</evidence>
<dbReference type="Proteomes" id="UP000579281">
    <property type="component" value="Unassembled WGS sequence"/>
</dbReference>
<dbReference type="EC" id="2.3.2.13" evidence="3"/>
<dbReference type="GO" id="GO:0030435">
    <property type="term" value="P:sporulation resulting in formation of a cellular spore"/>
    <property type="evidence" value="ECO:0007669"/>
    <property type="project" value="UniProtKB-KW"/>
</dbReference>